<dbReference type="EMBL" id="VWZE01046093">
    <property type="protein sequence ID" value="NXF98714.1"/>
    <property type="molecule type" value="Genomic_DNA"/>
</dbReference>
<sequence length="253" mass="28254">QQGFCMMCTMEEHIRKVLLSSASAVQPRPLVNSLKRIGKHFRHNRQEDAHEFLCHVLLAMQRACLTGSSRSIIQQLFEGLLRSRLTCLNCGAVSDCYEAFLDLPLDIRGASSVSAALQNFVQLEQLDGANCIRCKRCDTVAAASKGFTIQDVPQVLTLCLKRFDATGRKICKPVRFPLRLDLRPYMCQAGAEGCLYSLYAVLVHRGGSCTSGHYFCYTKASNGQWYKMDDSSVEPCSVGTVLQQSAYLLFYVR</sequence>
<proteinExistence type="predicted"/>
<feature type="domain" description="USP" evidence="1">
    <location>
        <begin position="1"/>
        <end position="253"/>
    </location>
</feature>
<dbReference type="InterPro" id="IPR028889">
    <property type="entry name" value="USP"/>
</dbReference>
<dbReference type="PROSITE" id="PS00973">
    <property type="entry name" value="USP_2"/>
    <property type="match status" value="1"/>
</dbReference>
<dbReference type="InterPro" id="IPR001394">
    <property type="entry name" value="Peptidase_C19_UCH"/>
</dbReference>
<dbReference type="InterPro" id="IPR038765">
    <property type="entry name" value="Papain-like_cys_pep_sf"/>
</dbReference>
<evidence type="ECO:0000259" key="1">
    <source>
        <dbReference type="PROSITE" id="PS50235"/>
    </source>
</evidence>
<dbReference type="PANTHER" id="PTHR24006">
    <property type="entry name" value="UBIQUITIN CARBOXYL-TERMINAL HYDROLASE"/>
    <property type="match status" value="1"/>
</dbReference>
<name>A0A7K8Y6R5_9PICI</name>
<feature type="non-terminal residue" evidence="2">
    <location>
        <position position="253"/>
    </location>
</feature>
<dbReference type="InterPro" id="IPR018200">
    <property type="entry name" value="USP_CS"/>
</dbReference>
<evidence type="ECO:0000313" key="3">
    <source>
        <dbReference type="Proteomes" id="UP000583613"/>
    </source>
</evidence>
<feature type="non-terminal residue" evidence="2">
    <location>
        <position position="1"/>
    </location>
</feature>
<dbReference type="Gene3D" id="3.90.70.10">
    <property type="entry name" value="Cysteine proteinases"/>
    <property type="match status" value="1"/>
</dbReference>
<keyword evidence="2" id="KW-0378">Hydrolase</keyword>
<dbReference type="GO" id="GO:0042981">
    <property type="term" value="P:regulation of apoptotic process"/>
    <property type="evidence" value="ECO:0007669"/>
    <property type="project" value="TreeGrafter"/>
</dbReference>
<evidence type="ECO:0000313" key="2">
    <source>
        <dbReference type="EMBL" id="NXF98714.1"/>
    </source>
</evidence>
<comment type="caution">
    <text evidence="2">The sequence shown here is derived from an EMBL/GenBank/DDBJ whole genome shotgun (WGS) entry which is preliminary data.</text>
</comment>
<dbReference type="PROSITE" id="PS50235">
    <property type="entry name" value="USP_3"/>
    <property type="match status" value="1"/>
</dbReference>
<dbReference type="Proteomes" id="UP000583613">
    <property type="component" value="Unassembled WGS sequence"/>
</dbReference>
<keyword evidence="3" id="KW-1185">Reference proteome</keyword>
<dbReference type="GO" id="GO:0016579">
    <property type="term" value="P:protein deubiquitination"/>
    <property type="evidence" value="ECO:0007669"/>
    <property type="project" value="InterPro"/>
</dbReference>
<dbReference type="GO" id="GO:0004843">
    <property type="term" value="F:cysteine-type deubiquitinase activity"/>
    <property type="evidence" value="ECO:0007669"/>
    <property type="project" value="InterPro"/>
</dbReference>
<protein>
    <submittedName>
        <fullName evidence="2">UBP42 hydrolase</fullName>
    </submittedName>
</protein>
<dbReference type="GO" id="GO:0005829">
    <property type="term" value="C:cytosol"/>
    <property type="evidence" value="ECO:0007669"/>
    <property type="project" value="TreeGrafter"/>
</dbReference>
<organism evidence="2 3">
    <name type="scientific">Eubucco bourcierii</name>
    <name type="common">red-headed barbet</name>
    <dbReference type="NCBI Taxonomy" id="91767"/>
    <lineage>
        <taxon>Eukaryota</taxon>
        <taxon>Metazoa</taxon>
        <taxon>Chordata</taxon>
        <taxon>Craniata</taxon>
        <taxon>Vertebrata</taxon>
        <taxon>Euteleostomi</taxon>
        <taxon>Archelosauria</taxon>
        <taxon>Archosauria</taxon>
        <taxon>Dinosauria</taxon>
        <taxon>Saurischia</taxon>
        <taxon>Theropoda</taxon>
        <taxon>Coelurosauria</taxon>
        <taxon>Aves</taxon>
        <taxon>Neognathae</taxon>
        <taxon>Neoaves</taxon>
        <taxon>Telluraves</taxon>
        <taxon>Coraciimorphae</taxon>
        <taxon>Piciformes</taxon>
        <taxon>Ramphastidae</taxon>
        <taxon>Eubucco</taxon>
    </lineage>
</organism>
<dbReference type="GO" id="GO:0005634">
    <property type="term" value="C:nucleus"/>
    <property type="evidence" value="ECO:0007669"/>
    <property type="project" value="TreeGrafter"/>
</dbReference>
<accession>A0A7K8Y6R5</accession>
<dbReference type="AlphaFoldDB" id="A0A7K8Y6R5"/>
<dbReference type="InterPro" id="IPR050164">
    <property type="entry name" value="Peptidase_C19"/>
</dbReference>
<gene>
    <name evidence="2" type="primary">Usp42_1</name>
    <name evidence="2" type="ORF">EUBBOU_R09866</name>
</gene>
<reference evidence="2 3" key="1">
    <citation type="submission" date="2019-09" db="EMBL/GenBank/DDBJ databases">
        <title>Bird 10,000 Genomes (B10K) Project - Family phase.</title>
        <authorList>
            <person name="Zhang G."/>
        </authorList>
    </citation>
    <scope>NUCLEOTIDE SEQUENCE [LARGE SCALE GENOMIC DNA]</scope>
    <source>
        <strain evidence="2">B10K-DU-001-04</strain>
        <tissue evidence="2">Muscle</tissue>
    </source>
</reference>
<dbReference type="SUPFAM" id="SSF54001">
    <property type="entry name" value="Cysteine proteinases"/>
    <property type="match status" value="1"/>
</dbReference>
<dbReference type="OrthoDB" id="420187at2759"/>
<dbReference type="PANTHER" id="PTHR24006:SF928">
    <property type="entry name" value="UBIQUITIN CARBOXYL-TERMINAL HYDROLASE 42-LIKE"/>
    <property type="match status" value="1"/>
</dbReference>
<dbReference type="Pfam" id="PF00443">
    <property type="entry name" value="UCH"/>
    <property type="match status" value="1"/>
</dbReference>